<dbReference type="RefSeq" id="WP_104144458.1">
    <property type="nucleotide sequence ID" value="NZ_PREU01000007.1"/>
</dbReference>
<evidence type="ECO:0000313" key="2">
    <source>
        <dbReference type="Proteomes" id="UP000239990"/>
    </source>
</evidence>
<dbReference type="AlphaFoldDB" id="A0A2S5GQM3"/>
<reference evidence="1 2" key="1">
    <citation type="submission" date="2018-02" db="EMBL/GenBank/DDBJ databases">
        <title>Draft Genome of Achromobacter spanius stain 6.</title>
        <authorList>
            <person name="Gunasekera T.S."/>
            <person name="Radwan O."/>
            <person name="Ruiz O.N."/>
        </authorList>
    </citation>
    <scope>NUCLEOTIDE SEQUENCE [LARGE SCALE GENOMIC DNA]</scope>
    <source>
        <strain evidence="1 2">6</strain>
    </source>
</reference>
<accession>A0A2S5GQM3</accession>
<dbReference type="EMBL" id="PREU01000007">
    <property type="protein sequence ID" value="PPA75238.1"/>
    <property type="molecule type" value="Genomic_DNA"/>
</dbReference>
<gene>
    <name evidence="1" type="ORF">C4E15_18085</name>
</gene>
<dbReference type="OrthoDB" id="9102475at2"/>
<protein>
    <submittedName>
        <fullName evidence="1">Uncharacterized protein</fullName>
    </submittedName>
</protein>
<proteinExistence type="predicted"/>
<name>A0A2S5GQM3_9BURK</name>
<sequence>MTKQKNADQAAEQDPLSDEYVNAVIRQHGYDSPETVMARLWQWIGLNGGENSITLLMYEAHKAMSKLRAEGVQAGAPMLPSDALDALRDFKLTVIQDGFHKIGKPMIQQLAQAGALESLGFGKHRVTEYGEWLLSSSSAALASAPVAGEAQKPMVWLLETTPDGYALHRSFDFNEPPRGFPGLVRKTPLYAAPQASQAVRILFPTHLRKIWSGGEVQAWLDNHQGITPPTASAKGSLERYRDWRAEQAEADKDGVRSEGHQ</sequence>
<comment type="caution">
    <text evidence="1">The sequence shown here is derived from an EMBL/GenBank/DDBJ whole genome shotgun (WGS) entry which is preliminary data.</text>
</comment>
<dbReference type="Proteomes" id="UP000239990">
    <property type="component" value="Unassembled WGS sequence"/>
</dbReference>
<evidence type="ECO:0000313" key="1">
    <source>
        <dbReference type="EMBL" id="PPA75238.1"/>
    </source>
</evidence>
<organism evidence="1 2">
    <name type="scientific">Achromobacter spanius</name>
    <dbReference type="NCBI Taxonomy" id="217203"/>
    <lineage>
        <taxon>Bacteria</taxon>
        <taxon>Pseudomonadati</taxon>
        <taxon>Pseudomonadota</taxon>
        <taxon>Betaproteobacteria</taxon>
        <taxon>Burkholderiales</taxon>
        <taxon>Alcaligenaceae</taxon>
        <taxon>Achromobacter</taxon>
    </lineage>
</organism>